<evidence type="ECO:0000256" key="7">
    <source>
        <dbReference type="ARBA" id="ARBA00022695"/>
    </source>
</evidence>
<dbReference type="SUPFAM" id="SSF82114">
    <property type="entry name" value="Riboflavin kinase-like"/>
    <property type="match status" value="1"/>
</dbReference>
<name>A8MFB2_ALKOO</name>
<evidence type="ECO:0000256" key="1">
    <source>
        <dbReference type="ARBA" id="ARBA00002121"/>
    </source>
</evidence>
<dbReference type="GO" id="GO:0003919">
    <property type="term" value="F:FMN adenylyltransferase activity"/>
    <property type="evidence" value="ECO:0007669"/>
    <property type="project" value="UniProtKB-UniRule"/>
</dbReference>
<dbReference type="InterPro" id="IPR023468">
    <property type="entry name" value="Riboflavin_kinase"/>
</dbReference>
<dbReference type="Pfam" id="PF06574">
    <property type="entry name" value="FAD_syn"/>
    <property type="match status" value="1"/>
</dbReference>
<comment type="similarity">
    <text evidence="15">Belongs to the ribF family.</text>
</comment>
<protein>
    <recommendedName>
        <fullName evidence="15">Riboflavin biosynthesis protein</fullName>
    </recommendedName>
    <domain>
        <recommendedName>
            <fullName evidence="15">Riboflavin kinase</fullName>
            <ecNumber evidence="15">2.7.1.26</ecNumber>
        </recommendedName>
        <alternativeName>
            <fullName evidence="15">Flavokinase</fullName>
        </alternativeName>
    </domain>
    <domain>
        <recommendedName>
            <fullName evidence="15">FMN adenylyltransferase</fullName>
            <ecNumber evidence="15">2.7.7.2</ecNumber>
        </recommendedName>
        <alternativeName>
            <fullName evidence="15">FAD pyrophosphorylase</fullName>
        </alternativeName>
        <alternativeName>
            <fullName evidence="15">FAD synthase</fullName>
        </alternativeName>
    </domain>
</protein>
<evidence type="ECO:0000313" key="18">
    <source>
        <dbReference type="Proteomes" id="UP000000269"/>
    </source>
</evidence>
<dbReference type="GO" id="GO:0009398">
    <property type="term" value="P:FMN biosynthetic process"/>
    <property type="evidence" value="ECO:0007669"/>
    <property type="project" value="UniProtKB-UniRule"/>
</dbReference>
<dbReference type="FunFam" id="2.40.30.30:FF:000003">
    <property type="entry name" value="Riboflavin biosynthesis protein"/>
    <property type="match status" value="1"/>
</dbReference>
<keyword evidence="12" id="KW-0511">Multifunctional enzyme</keyword>
<evidence type="ECO:0000256" key="11">
    <source>
        <dbReference type="ARBA" id="ARBA00022840"/>
    </source>
</evidence>
<evidence type="ECO:0000259" key="16">
    <source>
        <dbReference type="SMART" id="SM00904"/>
    </source>
</evidence>
<dbReference type="InterPro" id="IPR002606">
    <property type="entry name" value="Riboflavin_kinase_bac"/>
</dbReference>
<comment type="pathway">
    <text evidence="2 15">Cofactor biosynthesis; FAD biosynthesis; FAD from FMN: step 1/1.</text>
</comment>
<keyword evidence="10 15" id="KW-0274">FAD</keyword>
<evidence type="ECO:0000256" key="12">
    <source>
        <dbReference type="ARBA" id="ARBA00023268"/>
    </source>
</evidence>
<dbReference type="InterPro" id="IPR015865">
    <property type="entry name" value="Riboflavin_kinase_bac/euk"/>
</dbReference>
<dbReference type="OrthoDB" id="9803667at2"/>
<dbReference type="NCBIfam" id="TIGR00083">
    <property type="entry name" value="ribF"/>
    <property type="match status" value="1"/>
</dbReference>
<dbReference type="EMBL" id="CP000853">
    <property type="protein sequence ID" value="ABW19075.1"/>
    <property type="molecule type" value="Genomic_DNA"/>
</dbReference>
<dbReference type="AlphaFoldDB" id="A8MFB2"/>
<sequence>MNTVTICDELDKSILRGVALGNFDGVHIGHQKLISTLIRECKEKNLESCVYTFGNHPLSIITEKNEHPQITNMDMKKRLLESLEVELLYLENFNKEFMSLTPEGFVKDILVDRLNCKIVVVGFDYTFGYKAKGNVQVLKELGLKYGFTVYEISPVTIDNIKVGSTIIREYIKDGNFEKANTFLGRPYAIYSMVINGKGIGNKLGYPTANIRIEPSHLVPIEGVYATYIRVNGKFYKGATSVGTNPTFGVNQTTVETFILDFNEDIYNECIEVQFIKKLRDQIKFKNTDDLVAQIKEDANNAKKYLQL</sequence>
<keyword evidence="5 15" id="KW-0288">FMN</keyword>
<evidence type="ECO:0000256" key="14">
    <source>
        <dbReference type="ARBA" id="ARBA00049494"/>
    </source>
</evidence>
<dbReference type="PANTHER" id="PTHR22749">
    <property type="entry name" value="RIBOFLAVIN KINASE/FMN ADENYLYLTRANSFERASE"/>
    <property type="match status" value="1"/>
</dbReference>
<dbReference type="InterPro" id="IPR023465">
    <property type="entry name" value="Riboflavin_kinase_dom_sf"/>
</dbReference>
<dbReference type="eggNOG" id="COG0196">
    <property type="taxonomic scope" value="Bacteria"/>
</dbReference>
<evidence type="ECO:0000256" key="15">
    <source>
        <dbReference type="PIRNR" id="PIRNR004491"/>
    </source>
</evidence>
<dbReference type="CDD" id="cd02064">
    <property type="entry name" value="FAD_synthetase_N"/>
    <property type="match status" value="1"/>
</dbReference>
<evidence type="ECO:0000256" key="3">
    <source>
        <dbReference type="ARBA" id="ARBA00005201"/>
    </source>
</evidence>
<comment type="pathway">
    <text evidence="3 15">Cofactor biosynthesis; FMN biosynthesis; FMN from riboflavin (ATP route): step 1/1.</text>
</comment>
<comment type="catalytic activity">
    <reaction evidence="14 15">
        <text>FMN + ATP + H(+) = FAD + diphosphate</text>
        <dbReference type="Rhea" id="RHEA:17237"/>
        <dbReference type="ChEBI" id="CHEBI:15378"/>
        <dbReference type="ChEBI" id="CHEBI:30616"/>
        <dbReference type="ChEBI" id="CHEBI:33019"/>
        <dbReference type="ChEBI" id="CHEBI:57692"/>
        <dbReference type="ChEBI" id="CHEBI:58210"/>
        <dbReference type="EC" id="2.7.7.2"/>
    </reaction>
</comment>
<dbReference type="SMART" id="SM00904">
    <property type="entry name" value="Flavokinase"/>
    <property type="match status" value="1"/>
</dbReference>
<dbReference type="GO" id="GO:0006747">
    <property type="term" value="P:FAD biosynthetic process"/>
    <property type="evidence" value="ECO:0007669"/>
    <property type="project" value="UniProtKB-UniRule"/>
</dbReference>
<evidence type="ECO:0000256" key="8">
    <source>
        <dbReference type="ARBA" id="ARBA00022741"/>
    </source>
</evidence>
<dbReference type="UniPathway" id="UPA00277">
    <property type="reaction ID" value="UER00407"/>
</dbReference>
<evidence type="ECO:0000256" key="6">
    <source>
        <dbReference type="ARBA" id="ARBA00022679"/>
    </source>
</evidence>
<reference evidence="18" key="1">
    <citation type="submission" date="2007-10" db="EMBL/GenBank/DDBJ databases">
        <title>Complete genome of Alkaliphilus oremlandii OhILAs.</title>
        <authorList>
            <person name="Copeland A."/>
            <person name="Lucas S."/>
            <person name="Lapidus A."/>
            <person name="Barry K."/>
            <person name="Detter J.C."/>
            <person name="Glavina del Rio T."/>
            <person name="Hammon N."/>
            <person name="Israni S."/>
            <person name="Dalin E."/>
            <person name="Tice H."/>
            <person name="Pitluck S."/>
            <person name="Chain P."/>
            <person name="Malfatti S."/>
            <person name="Shin M."/>
            <person name="Vergez L."/>
            <person name="Schmutz J."/>
            <person name="Larimer F."/>
            <person name="Land M."/>
            <person name="Hauser L."/>
            <person name="Kyrpides N."/>
            <person name="Mikhailova N."/>
            <person name="Stolz J.F."/>
            <person name="Dawson A."/>
            <person name="Fisher E."/>
            <person name="Crable B."/>
            <person name="Perera E."/>
            <person name="Lisak J."/>
            <person name="Ranganathan M."/>
            <person name="Basu P."/>
            <person name="Richardson P."/>
        </authorList>
    </citation>
    <scope>NUCLEOTIDE SEQUENCE [LARGE SCALE GENOMIC DNA]</scope>
    <source>
        <strain evidence="18">OhILAs</strain>
    </source>
</reference>
<dbReference type="RefSeq" id="WP_012159387.1">
    <property type="nucleotide sequence ID" value="NC_009922.1"/>
</dbReference>
<evidence type="ECO:0000256" key="5">
    <source>
        <dbReference type="ARBA" id="ARBA00022643"/>
    </source>
</evidence>
<dbReference type="SUPFAM" id="SSF52374">
    <property type="entry name" value="Nucleotidylyl transferase"/>
    <property type="match status" value="1"/>
</dbReference>
<keyword evidence="4 15" id="KW-0285">Flavoprotein</keyword>
<dbReference type="Proteomes" id="UP000000269">
    <property type="component" value="Chromosome"/>
</dbReference>
<dbReference type="NCBIfam" id="NF004160">
    <property type="entry name" value="PRK05627.1-3"/>
    <property type="match status" value="1"/>
</dbReference>
<keyword evidence="7 15" id="KW-0548">Nucleotidyltransferase</keyword>
<evidence type="ECO:0000256" key="10">
    <source>
        <dbReference type="ARBA" id="ARBA00022827"/>
    </source>
</evidence>
<dbReference type="InterPro" id="IPR015864">
    <property type="entry name" value="FAD_synthase"/>
</dbReference>
<dbReference type="GO" id="GO:0008531">
    <property type="term" value="F:riboflavin kinase activity"/>
    <property type="evidence" value="ECO:0007669"/>
    <property type="project" value="UniProtKB-UniRule"/>
</dbReference>
<dbReference type="Gene3D" id="2.40.30.30">
    <property type="entry name" value="Riboflavin kinase-like"/>
    <property type="match status" value="1"/>
</dbReference>
<evidence type="ECO:0000256" key="2">
    <source>
        <dbReference type="ARBA" id="ARBA00004726"/>
    </source>
</evidence>
<dbReference type="PANTHER" id="PTHR22749:SF6">
    <property type="entry name" value="RIBOFLAVIN KINASE"/>
    <property type="match status" value="1"/>
</dbReference>
<dbReference type="UniPathway" id="UPA00276">
    <property type="reaction ID" value="UER00406"/>
</dbReference>
<dbReference type="HOGENOM" id="CLU_048437_0_2_9"/>
<dbReference type="GO" id="GO:0005524">
    <property type="term" value="F:ATP binding"/>
    <property type="evidence" value="ECO:0007669"/>
    <property type="project" value="UniProtKB-UniRule"/>
</dbReference>
<dbReference type="NCBIfam" id="NF004162">
    <property type="entry name" value="PRK05627.1-5"/>
    <property type="match status" value="1"/>
</dbReference>
<keyword evidence="18" id="KW-1185">Reference proteome</keyword>
<evidence type="ECO:0000256" key="13">
    <source>
        <dbReference type="ARBA" id="ARBA00047880"/>
    </source>
</evidence>
<gene>
    <name evidence="17" type="ordered locus">Clos_1532</name>
</gene>
<evidence type="ECO:0000313" key="17">
    <source>
        <dbReference type="EMBL" id="ABW19075.1"/>
    </source>
</evidence>
<dbReference type="Pfam" id="PF01687">
    <property type="entry name" value="Flavokinase"/>
    <property type="match status" value="1"/>
</dbReference>
<keyword evidence="8 15" id="KW-0547">Nucleotide-binding</keyword>
<dbReference type="KEGG" id="aoe:Clos_1532"/>
<keyword evidence="6 15" id="KW-0808">Transferase</keyword>
<keyword evidence="9 15" id="KW-0418">Kinase</keyword>
<feature type="domain" description="Riboflavin kinase" evidence="16">
    <location>
        <begin position="182"/>
        <end position="306"/>
    </location>
</feature>
<dbReference type="FunFam" id="3.40.50.620:FF:000021">
    <property type="entry name" value="Riboflavin biosynthesis protein"/>
    <property type="match status" value="1"/>
</dbReference>
<dbReference type="InterPro" id="IPR014729">
    <property type="entry name" value="Rossmann-like_a/b/a_fold"/>
</dbReference>
<accession>A8MFB2</accession>
<organism evidence="17 18">
    <name type="scientific">Alkaliphilus oremlandii (strain OhILAs)</name>
    <name type="common">Clostridium oremlandii (strain OhILAs)</name>
    <dbReference type="NCBI Taxonomy" id="350688"/>
    <lineage>
        <taxon>Bacteria</taxon>
        <taxon>Bacillati</taxon>
        <taxon>Bacillota</taxon>
        <taxon>Clostridia</taxon>
        <taxon>Peptostreptococcales</taxon>
        <taxon>Natronincolaceae</taxon>
        <taxon>Alkaliphilus</taxon>
    </lineage>
</organism>
<comment type="function">
    <text evidence="1">Catalyzes the phosphorylation of riboflavin to FMN followed by the adenylation of FMN to FAD.</text>
</comment>
<dbReference type="Gene3D" id="3.40.50.620">
    <property type="entry name" value="HUPs"/>
    <property type="match status" value="1"/>
</dbReference>
<comment type="catalytic activity">
    <reaction evidence="13 15">
        <text>riboflavin + ATP = FMN + ADP + H(+)</text>
        <dbReference type="Rhea" id="RHEA:14357"/>
        <dbReference type="ChEBI" id="CHEBI:15378"/>
        <dbReference type="ChEBI" id="CHEBI:30616"/>
        <dbReference type="ChEBI" id="CHEBI:57986"/>
        <dbReference type="ChEBI" id="CHEBI:58210"/>
        <dbReference type="ChEBI" id="CHEBI:456216"/>
        <dbReference type="EC" id="2.7.1.26"/>
    </reaction>
</comment>
<evidence type="ECO:0000256" key="4">
    <source>
        <dbReference type="ARBA" id="ARBA00022630"/>
    </source>
</evidence>
<dbReference type="EC" id="2.7.1.26" evidence="15"/>
<keyword evidence="11 15" id="KW-0067">ATP-binding</keyword>
<dbReference type="GO" id="GO:0009231">
    <property type="term" value="P:riboflavin biosynthetic process"/>
    <property type="evidence" value="ECO:0007669"/>
    <property type="project" value="InterPro"/>
</dbReference>
<dbReference type="EC" id="2.7.7.2" evidence="15"/>
<dbReference type="PIRSF" id="PIRSF004491">
    <property type="entry name" value="FAD_Synth"/>
    <property type="match status" value="1"/>
</dbReference>
<proteinExistence type="inferred from homology"/>
<evidence type="ECO:0000256" key="9">
    <source>
        <dbReference type="ARBA" id="ARBA00022777"/>
    </source>
</evidence>
<dbReference type="STRING" id="350688.Clos_1532"/>